<sequence>MCTNTTNKLIVNQQLILDQPETFIEKYTKKNDYEIYINESEIICVIKTNNNIPIAIFLKCVLKRYLKKENQQAQFNTCMTYRKFTYTPVLERFEFSKLQSLNSIKHTSSNRLITENINCCNEPNILFTNCIQKDMKIDLHFPDHIRIKLFFKTFIDWCRYKLYECKHENITVYNNKFKKIDQFVKKDLFYY</sequence>
<reference evidence="1 2" key="1">
    <citation type="submission" date="2021-06" db="EMBL/GenBank/DDBJ databases">
        <authorList>
            <person name="Kallberg Y."/>
            <person name="Tangrot J."/>
            <person name="Rosling A."/>
        </authorList>
    </citation>
    <scope>NUCLEOTIDE SEQUENCE [LARGE SCALE GENOMIC DNA]</scope>
    <source>
        <strain evidence="1 2">120-4 pot B 10/14</strain>
    </source>
</reference>
<proteinExistence type="predicted"/>
<dbReference type="EMBL" id="CAJVQB010031347">
    <property type="protein sequence ID" value="CAG8816778.1"/>
    <property type="molecule type" value="Genomic_DNA"/>
</dbReference>
<organism evidence="1 2">
    <name type="scientific">Gigaspora margarita</name>
    <dbReference type="NCBI Taxonomy" id="4874"/>
    <lineage>
        <taxon>Eukaryota</taxon>
        <taxon>Fungi</taxon>
        <taxon>Fungi incertae sedis</taxon>
        <taxon>Mucoromycota</taxon>
        <taxon>Glomeromycotina</taxon>
        <taxon>Glomeromycetes</taxon>
        <taxon>Diversisporales</taxon>
        <taxon>Gigasporaceae</taxon>
        <taxon>Gigaspora</taxon>
    </lineage>
</organism>
<name>A0ABN7W4V9_GIGMA</name>
<gene>
    <name evidence="1" type="ORF">GMARGA_LOCUS26634</name>
</gene>
<evidence type="ECO:0000313" key="2">
    <source>
        <dbReference type="Proteomes" id="UP000789901"/>
    </source>
</evidence>
<protein>
    <submittedName>
        <fullName evidence="1">2233_t:CDS:1</fullName>
    </submittedName>
</protein>
<evidence type="ECO:0000313" key="1">
    <source>
        <dbReference type="EMBL" id="CAG8816778.1"/>
    </source>
</evidence>
<keyword evidence="2" id="KW-1185">Reference proteome</keyword>
<comment type="caution">
    <text evidence="1">The sequence shown here is derived from an EMBL/GenBank/DDBJ whole genome shotgun (WGS) entry which is preliminary data.</text>
</comment>
<dbReference type="Proteomes" id="UP000789901">
    <property type="component" value="Unassembled WGS sequence"/>
</dbReference>
<accession>A0ABN7W4V9</accession>